<dbReference type="RefSeq" id="WP_150565310.1">
    <property type="nucleotide sequence ID" value="NZ_CABPSD010000001.1"/>
</dbReference>
<accession>A0A5E4S299</accession>
<keyword evidence="2" id="KW-0812">Transmembrane</keyword>
<evidence type="ECO:0000256" key="2">
    <source>
        <dbReference type="SAM" id="Phobius"/>
    </source>
</evidence>
<keyword evidence="2" id="KW-0472">Membrane</keyword>
<feature type="transmembrane region" description="Helical" evidence="2">
    <location>
        <begin position="29"/>
        <end position="51"/>
    </location>
</feature>
<keyword evidence="2" id="KW-1133">Transmembrane helix</keyword>
<keyword evidence="4" id="KW-1185">Reference proteome</keyword>
<gene>
    <name evidence="3" type="ORF">PMO31116_00515</name>
</gene>
<evidence type="ECO:0000313" key="4">
    <source>
        <dbReference type="Proteomes" id="UP000368474"/>
    </source>
</evidence>
<feature type="region of interest" description="Disordered" evidence="1">
    <location>
        <begin position="1"/>
        <end position="21"/>
    </location>
</feature>
<dbReference type="Proteomes" id="UP000368474">
    <property type="component" value="Unassembled WGS sequence"/>
</dbReference>
<name>A0A5E4S299_9BURK</name>
<evidence type="ECO:0000256" key="1">
    <source>
        <dbReference type="SAM" id="MobiDB-lite"/>
    </source>
</evidence>
<dbReference type="EMBL" id="CABPSD010000001">
    <property type="protein sequence ID" value="VVD69281.1"/>
    <property type="molecule type" value="Genomic_DNA"/>
</dbReference>
<dbReference type="AlphaFoldDB" id="A0A5E4S299"/>
<feature type="compositionally biased region" description="Polar residues" evidence="1">
    <location>
        <begin position="1"/>
        <end position="14"/>
    </location>
</feature>
<organism evidence="3 4">
    <name type="scientific">Pandoraea morbifera</name>
    <dbReference type="NCBI Taxonomy" id="2508300"/>
    <lineage>
        <taxon>Bacteria</taxon>
        <taxon>Pseudomonadati</taxon>
        <taxon>Pseudomonadota</taxon>
        <taxon>Betaproteobacteria</taxon>
        <taxon>Burkholderiales</taxon>
        <taxon>Burkholderiaceae</taxon>
        <taxon>Pandoraea</taxon>
    </lineage>
</organism>
<proteinExistence type="predicted"/>
<protein>
    <submittedName>
        <fullName evidence="3">Uncharacterized protein</fullName>
    </submittedName>
</protein>
<evidence type="ECO:0000313" key="3">
    <source>
        <dbReference type="EMBL" id="VVD69281.1"/>
    </source>
</evidence>
<sequence>MTTTDESFIEQQPESSPPKRKGLPKIPKIMLRIFAVLLLIWCVAFGLWSAYKYATTQEIENHGAALAAKYAKMSDAELWAKRAEFEKSECISKMWCTPNEFGRQTADLYFYILRVDPAHFKANPQAKK</sequence>
<reference evidence="3 4" key="1">
    <citation type="submission" date="2019-08" db="EMBL/GenBank/DDBJ databases">
        <authorList>
            <person name="Peeters C."/>
        </authorList>
    </citation>
    <scope>NUCLEOTIDE SEQUENCE [LARGE SCALE GENOMIC DNA]</scope>
    <source>
        <strain evidence="3 4">LMG 31116</strain>
    </source>
</reference>